<gene>
    <name evidence="3" type="ORF">IO98_02830</name>
</gene>
<name>A0A084JRN9_9FIRM</name>
<keyword evidence="1" id="KW-0812">Transmembrane</keyword>
<keyword evidence="1" id="KW-1133">Transmembrane helix</keyword>
<dbReference type="Pfam" id="PF14317">
    <property type="entry name" value="YcxB"/>
    <property type="match status" value="1"/>
</dbReference>
<dbReference type="EMBL" id="JPME01000003">
    <property type="protein sequence ID" value="KEZ91623.1"/>
    <property type="molecule type" value="Genomic_DNA"/>
</dbReference>
<comment type="caution">
    <text evidence="3">The sequence shown here is derived from an EMBL/GenBank/DDBJ whole genome shotgun (WGS) entry which is preliminary data.</text>
</comment>
<dbReference type="AlphaFoldDB" id="A0A084JRN9"/>
<evidence type="ECO:0000259" key="2">
    <source>
        <dbReference type="Pfam" id="PF14317"/>
    </source>
</evidence>
<reference evidence="3 4" key="1">
    <citation type="submission" date="2014-07" db="EMBL/GenBank/DDBJ databases">
        <title>Draft genome of Clostridium celerecrescens 152B isolated from sediments associated with methane hydrate from Krishna Godavari basin.</title>
        <authorList>
            <person name="Honkalas V.S."/>
            <person name="Dabir A.P."/>
            <person name="Arora P."/>
            <person name="Dhakephalkar P.K."/>
        </authorList>
    </citation>
    <scope>NUCLEOTIDE SEQUENCE [LARGE SCALE GENOMIC DNA]</scope>
    <source>
        <strain evidence="3 4">152B</strain>
    </source>
</reference>
<keyword evidence="4" id="KW-1185">Reference proteome</keyword>
<dbReference type="Proteomes" id="UP000028525">
    <property type="component" value="Unassembled WGS sequence"/>
</dbReference>
<keyword evidence="1" id="KW-0472">Membrane</keyword>
<organism evidence="3 4">
    <name type="scientific">Lacrimispora celerecrescens</name>
    <dbReference type="NCBI Taxonomy" id="29354"/>
    <lineage>
        <taxon>Bacteria</taxon>
        <taxon>Bacillati</taxon>
        <taxon>Bacillota</taxon>
        <taxon>Clostridia</taxon>
        <taxon>Lachnospirales</taxon>
        <taxon>Lachnospiraceae</taxon>
        <taxon>Lacrimispora</taxon>
    </lineage>
</organism>
<feature type="transmembrane region" description="Helical" evidence="1">
    <location>
        <begin position="57"/>
        <end position="78"/>
    </location>
</feature>
<dbReference type="InterPro" id="IPR025588">
    <property type="entry name" value="YcxB-like_C"/>
</dbReference>
<evidence type="ECO:0000256" key="1">
    <source>
        <dbReference type="SAM" id="Phobius"/>
    </source>
</evidence>
<accession>A0A084JRN9</accession>
<sequence>MEEKDPIEIEVKLTAKDLWKFSMYHSYRGLQGLFNIIFSVAAVFLLITTWSSNSVSYRVLLIVCALMFTVWQPGILYLKALKQAKNPAIQNAMTLTFDENGIMVSQGEESLEIKWENIGKVDRMKDMMIVYMDRVHAYLLPDSVTGEKKTAIRGLIKEKLPPERRKRI</sequence>
<evidence type="ECO:0000313" key="3">
    <source>
        <dbReference type="EMBL" id="KEZ91623.1"/>
    </source>
</evidence>
<feature type="domain" description="YcxB-like C-terminal" evidence="2">
    <location>
        <begin position="97"/>
        <end position="142"/>
    </location>
</feature>
<dbReference type="RefSeq" id="WP_038277658.1">
    <property type="nucleotide sequence ID" value="NZ_JPME01000003.1"/>
</dbReference>
<dbReference type="STRING" id="29354.IO98_02830"/>
<evidence type="ECO:0000313" key="4">
    <source>
        <dbReference type="Proteomes" id="UP000028525"/>
    </source>
</evidence>
<dbReference type="OrthoDB" id="9792641at2"/>
<proteinExistence type="predicted"/>
<feature type="transmembrane region" description="Helical" evidence="1">
    <location>
        <begin position="32"/>
        <end position="51"/>
    </location>
</feature>
<protein>
    <recommendedName>
        <fullName evidence="2">YcxB-like C-terminal domain-containing protein</fullName>
    </recommendedName>
</protein>